<dbReference type="InterPro" id="IPR027417">
    <property type="entry name" value="P-loop_NTPase"/>
</dbReference>
<comment type="caution">
    <text evidence="2">The sequence shown here is derived from an EMBL/GenBank/DDBJ whole genome shotgun (WGS) entry which is preliminary data.</text>
</comment>
<evidence type="ECO:0000313" key="2">
    <source>
        <dbReference type="EMBL" id="TET44258.1"/>
    </source>
</evidence>
<feature type="non-terminal residue" evidence="2">
    <location>
        <position position="1"/>
    </location>
</feature>
<proteinExistence type="predicted"/>
<name>A0A523UNZ2_UNCAE</name>
<organism evidence="2 3">
    <name type="scientific">Aerophobetes bacterium</name>
    <dbReference type="NCBI Taxonomy" id="2030807"/>
    <lineage>
        <taxon>Bacteria</taxon>
        <taxon>Candidatus Aerophobota</taxon>
    </lineage>
</organism>
<accession>A0A523UNZ2</accession>
<dbReference type="EMBL" id="SOJK01000226">
    <property type="protein sequence ID" value="TET44258.1"/>
    <property type="molecule type" value="Genomic_DNA"/>
</dbReference>
<reference evidence="2 3" key="1">
    <citation type="submission" date="2019-03" db="EMBL/GenBank/DDBJ databases">
        <title>Metabolic potential of uncultured bacteria and archaea associated with petroleum seepage in deep-sea sediments.</title>
        <authorList>
            <person name="Dong X."/>
            <person name="Hubert C."/>
        </authorList>
    </citation>
    <scope>NUCLEOTIDE SEQUENCE [LARGE SCALE GENOMIC DNA]</scope>
    <source>
        <strain evidence="2">E29_bin78</strain>
    </source>
</reference>
<gene>
    <name evidence="2" type="ORF">E3J59_05310</name>
</gene>
<sequence length="71" mass="8434">KHIRKFCRSDKEAEELLRSAISELRLSARAYHKVLKIARTIADLAEKETINSSDVSEALQYRYLDRDLWRR</sequence>
<dbReference type="Pfam" id="PF13335">
    <property type="entry name" value="Mg_chelatase_C"/>
    <property type="match status" value="1"/>
</dbReference>
<protein>
    <submittedName>
        <fullName evidence="2">Magnesium chelatase</fullName>
    </submittedName>
</protein>
<evidence type="ECO:0000259" key="1">
    <source>
        <dbReference type="Pfam" id="PF13335"/>
    </source>
</evidence>
<dbReference type="Gene3D" id="3.40.50.300">
    <property type="entry name" value="P-loop containing nucleotide triphosphate hydrolases"/>
    <property type="match status" value="1"/>
</dbReference>
<dbReference type="Proteomes" id="UP000320679">
    <property type="component" value="Unassembled WGS sequence"/>
</dbReference>
<dbReference type="AlphaFoldDB" id="A0A523UNZ2"/>
<dbReference type="InterPro" id="IPR025158">
    <property type="entry name" value="Mg_chelat-rel_C"/>
</dbReference>
<feature type="domain" description="Mg chelatase-related protein C-terminal" evidence="1">
    <location>
        <begin position="1"/>
        <end position="62"/>
    </location>
</feature>
<evidence type="ECO:0000313" key="3">
    <source>
        <dbReference type="Proteomes" id="UP000320679"/>
    </source>
</evidence>